<evidence type="ECO:0000313" key="9">
    <source>
        <dbReference type="Proteomes" id="UP000281955"/>
    </source>
</evidence>
<gene>
    <name evidence="8" type="ORF">CLV35_2867</name>
</gene>
<dbReference type="OrthoDB" id="4184921at2"/>
<name>A0A420XMW4_9ACTN</name>
<dbReference type="NCBIfam" id="TIGR02937">
    <property type="entry name" value="sigma70-ECF"/>
    <property type="match status" value="1"/>
</dbReference>
<keyword evidence="4" id="KW-0804">Transcription</keyword>
<sequence length="186" mass="20553">MTDPDSVRFTRLYEEHHDRVLAYASSRVPPEQAADAVAETFLVAWRRLRDVPGAPLPWLLVVARNTISQQRRSAYRRDVLAEELARLHSLVQESTGDVADSVAERLAVLTALTSLSPRDREALMLTAWDGLAAKDAALVAGCSPATFAVRLHRARRRLAVVLEHAPPRERSRTAPTPAPVPSEARP</sequence>
<evidence type="ECO:0000256" key="2">
    <source>
        <dbReference type="ARBA" id="ARBA00023015"/>
    </source>
</evidence>
<dbReference type="InterPro" id="IPR013249">
    <property type="entry name" value="RNA_pol_sigma70_r4_t2"/>
</dbReference>
<accession>A0A420XMW4</accession>
<evidence type="ECO:0000259" key="6">
    <source>
        <dbReference type="Pfam" id="PF04542"/>
    </source>
</evidence>
<evidence type="ECO:0000256" key="5">
    <source>
        <dbReference type="SAM" id="MobiDB-lite"/>
    </source>
</evidence>
<comment type="caution">
    <text evidence="8">The sequence shown here is derived from an EMBL/GenBank/DDBJ whole genome shotgun (WGS) entry which is preliminary data.</text>
</comment>
<feature type="domain" description="RNA polymerase sigma-70 region 2" evidence="6">
    <location>
        <begin position="12"/>
        <end position="76"/>
    </location>
</feature>
<evidence type="ECO:0000259" key="7">
    <source>
        <dbReference type="Pfam" id="PF08281"/>
    </source>
</evidence>
<dbReference type="InterPro" id="IPR007627">
    <property type="entry name" value="RNA_pol_sigma70_r2"/>
</dbReference>
<dbReference type="EMBL" id="RBWV01000013">
    <property type="protein sequence ID" value="RKS72620.1"/>
    <property type="molecule type" value="Genomic_DNA"/>
</dbReference>
<dbReference type="PANTHER" id="PTHR43133:SF25">
    <property type="entry name" value="RNA POLYMERASE SIGMA FACTOR RFAY-RELATED"/>
    <property type="match status" value="1"/>
</dbReference>
<dbReference type="SUPFAM" id="SSF88946">
    <property type="entry name" value="Sigma2 domain of RNA polymerase sigma factors"/>
    <property type="match status" value="1"/>
</dbReference>
<feature type="region of interest" description="Disordered" evidence="5">
    <location>
        <begin position="164"/>
        <end position="186"/>
    </location>
</feature>
<dbReference type="InterPro" id="IPR036388">
    <property type="entry name" value="WH-like_DNA-bd_sf"/>
</dbReference>
<dbReference type="GO" id="GO:0006352">
    <property type="term" value="P:DNA-templated transcription initiation"/>
    <property type="evidence" value="ECO:0007669"/>
    <property type="project" value="InterPro"/>
</dbReference>
<protein>
    <submittedName>
        <fullName evidence="8">RNA polymerase sigma-70 factor (ECF subfamily)</fullName>
    </submittedName>
</protein>
<feature type="domain" description="RNA polymerase sigma factor 70 region 4 type 2" evidence="7">
    <location>
        <begin position="106"/>
        <end position="158"/>
    </location>
</feature>
<reference evidence="8 9" key="1">
    <citation type="submission" date="2018-10" db="EMBL/GenBank/DDBJ databases">
        <title>Genomic Encyclopedia of Archaeal and Bacterial Type Strains, Phase II (KMG-II): from individual species to whole genera.</title>
        <authorList>
            <person name="Goeker M."/>
        </authorList>
    </citation>
    <scope>NUCLEOTIDE SEQUENCE [LARGE SCALE GENOMIC DNA]</scope>
    <source>
        <strain evidence="8 9">RP-AC37</strain>
    </source>
</reference>
<dbReference type="InterPro" id="IPR013324">
    <property type="entry name" value="RNA_pol_sigma_r3/r4-like"/>
</dbReference>
<dbReference type="Gene3D" id="1.10.1740.10">
    <property type="match status" value="1"/>
</dbReference>
<dbReference type="Proteomes" id="UP000281955">
    <property type="component" value="Unassembled WGS sequence"/>
</dbReference>
<dbReference type="Pfam" id="PF04542">
    <property type="entry name" value="Sigma70_r2"/>
    <property type="match status" value="1"/>
</dbReference>
<dbReference type="InParanoid" id="A0A420XMW4"/>
<dbReference type="PANTHER" id="PTHR43133">
    <property type="entry name" value="RNA POLYMERASE ECF-TYPE SIGMA FACTO"/>
    <property type="match status" value="1"/>
</dbReference>
<organism evidence="8 9">
    <name type="scientific">Motilibacter peucedani</name>
    <dbReference type="NCBI Taxonomy" id="598650"/>
    <lineage>
        <taxon>Bacteria</taxon>
        <taxon>Bacillati</taxon>
        <taxon>Actinomycetota</taxon>
        <taxon>Actinomycetes</taxon>
        <taxon>Motilibacterales</taxon>
        <taxon>Motilibacteraceae</taxon>
        <taxon>Motilibacter</taxon>
    </lineage>
</organism>
<proteinExistence type="inferred from homology"/>
<dbReference type="InterPro" id="IPR039425">
    <property type="entry name" value="RNA_pol_sigma-70-like"/>
</dbReference>
<evidence type="ECO:0000313" key="8">
    <source>
        <dbReference type="EMBL" id="RKS72620.1"/>
    </source>
</evidence>
<evidence type="ECO:0000256" key="3">
    <source>
        <dbReference type="ARBA" id="ARBA00023082"/>
    </source>
</evidence>
<dbReference type="SUPFAM" id="SSF88659">
    <property type="entry name" value="Sigma3 and sigma4 domains of RNA polymerase sigma factors"/>
    <property type="match status" value="1"/>
</dbReference>
<dbReference type="Gene3D" id="1.10.10.10">
    <property type="entry name" value="Winged helix-like DNA-binding domain superfamily/Winged helix DNA-binding domain"/>
    <property type="match status" value="1"/>
</dbReference>
<keyword evidence="3" id="KW-0731">Sigma factor</keyword>
<keyword evidence="2" id="KW-0805">Transcription regulation</keyword>
<evidence type="ECO:0000256" key="1">
    <source>
        <dbReference type="ARBA" id="ARBA00010641"/>
    </source>
</evidence>
<dbReference type="RefSeq" id="WP_121194136.1">
    <property type="nucleotide sequence ID" value="NZ_RBWV01000013.1"/>
</dbReference>
<dbReference type="InterPro" id="IPR013325">
    <property type="entry name" value="RNA_pol_sigma_r2"/>
</dbReference>
<dbReference type="GO" id="GO:0016987">
    <property type="term" value="F:sigma factor activity"/>
    <property type="evidence" value="ECO:0007669"/>
    <property type="project" value="UniProtKB-KW"/>
</dbReference>
<dbReference type="Pfam" id="PF08281">
    <property type="entry name" value="Sigma70_r4_2"/>
    <property type="match status" value="1"/>
</dbReference>
<evidence type="ECO:0000256" key="4">
    <source>
        <dbReference type="ARBA" id="ARBA00023163"/>
    </source>
</evidence>
<keyword evidence="9" id="KW-1185">Reference proteome</keyword>
<comment type="similarity">
    <text evidence="1">Belongs to the sigma-70 factor family. ECF subfamily.</text>
</comment>
<dbReference type="GO" id="GO:0003677">
    <property type="term" value="F:DNA binding"/>
    <property type="evidence" value="ECO:0007669"/>
    <property type="project" value="InterPro"/>
</dbReference>
<dbReference type="InterPro" id="IPR014284">
    <property type="entry name" value="RNA_pol_sigma-70_dom"/>
</dbReference>
<dbReference type="AlphaFoldDB" id="A0A420XMW4"/>